<dbReference type="SUPFAM" id="SSF56112">
    <property type="entry name" value="Protein kinase-like (PK-like)"/>
    <property type="match status" value="1"/>
</dbReference>
<gene>
    <name evidence="2" type="ORF">F4560_005503</name>
</gene>
<protein>
    <submittedName>
        <fullName evidence="2">Aminoglycoside phosphotransferase (APT) family kinase protein</fullName>
    </submittedName>
</protein>
<dbReference type="Proteomes" id="UP000552097">
    <property type="component" value="Unassembled WGS sequence"/>
</dbReference>
<comment type="caution">
    <text evidence="2">The sequence shown here is derived from an EMBL/GenBank/DDBJ whole genome shotgun (WGS) entry which is preliminary data.</text>
</comment>
<proteinExistence type="predicted"/>
<dbReference type="InterPro" id="IPR011009">
    <property type="entry name" value="Kinase-like_dom_sf"/>
</dbReference>
<dbReference type="RefSeq" id="WP_312869502.1">
    <property type="nucleotide sequence ID" value="NZ_JACHMO010000001.1"/>
</dbReference>
<keyword evidence="2" id="KW-0418">Kinase</keyword>
<reference evidence="2 3" key="1">
    <citation type="submission" date="2020-08" db="EMBL/GenBank/DDBJ databases">
        <title>Sequencing the genomes of 1000 actinobacteria strains.</title>
        <authorList>
            <person name="Klenk H.-P."/>
        </authorList>
    </citation>
    <scope>NUCLEOTIDE SEQUENCE [LARGE SCALE GENOMIC DNA]</scope>
    <source>
        <strain evidence="2 3">DSM 45486</strain>
    </source>
</reference>
<keyword evidence="2" id="KW-0808">Transferase</keyword>
<evidence type="ECO:0000313" key="3">
    <source>
        <dbReference type="Proteomes" id="UP000552097"/>
    </source>
</evidence>
<dbReference type="AlphaFoldDB" id="A0A7W9M365"/>
<dbReference type="InterPro" id="IPR051678">
    <property type="entry name" value="AGP_Transferase"/>
</dbReference>
<dbReference type="EMBL" id="JACHMO010000001">
    <property type="protein sequence ID" value="MBB5805735.1"/>
    <property type="molecule type" value="Genomic_DNA"/>
</dbReference>
<dbReference type="Pfam" id="PF01636">
    <property type="entry name" value="APH"/>
    <property type="match status" value="2"/>
</dbReference>
<evidence type="ECO:0000313" key="2">
    <source>
        <dbReference type="EMBL" id="MBB5805735.1"/>
    </source>
</evidence>
<dbReference type="InterPro" id="IPR002575">
    <property type="entry name" value="Aminoglycoside_PTrfase"/>
</dbReference>
<evidence type="ECO:0000259" key="1">
    <source>
        <dbReference type="Pfam" id="PF01636"/>
    </source>
</evidence>
<dbReference type="PANTHER" id="PTHR21310:SF40">
    <property type="entry name" value="AMINOGLYCOSIDE PHOSPHOTRANSFERASE DOMAIN-CONTAINING PROTEIN-RELATED"/>
    <property type="match status" value="1"/>
</dbReference>
<dbReference type="Gene3D" id="3.90.1200.10">
    <property type="match status" value="1"/>
</dbReference>
<accession>A0A7W9M365</accession>
<sequence>MTPPAGDVELLASGRDADVFALDAQRVLRRYRDGGDVTAEVAVMAHVAADGFPVPEVFAADGADLVMTRVAGPTMLTALVSGDVRVDDAARTLAALLHRLHAVPPRGATGSVLHRDLHPDNVILSPTGPVVIDWRDTTEGPPDLDVALTALIIAQVAVDDSPLTGIATAVLTAFLAHARGNPAEQLGHAVTFRRANPTLTEREAALLTEATRLVRAQV</sequence>
<keyword evidence="3" id="KW-1185">Reference proteome</keyword>
<dbReference type="GO" id="GO:0016301">
    <property type="term" value="F:kinase activity"/>
    <property type="evidence" value="ECO:0007669"/>
    <property type="project" value="UniProtKB-KW"/>
</dbReference>
<organism evidence="2 3">
    <name type="scientific">Saccharothrix ecbatanensis</name>
    <dbReference type="NCBI Taxonomy" id="1105145"/>
    <lineage>
        <taxon>Bacteria</taxon>
        <taxon>Bacillati</taxon>
        <taxon>Actinomycetota</taxon>
        <taxon>Actinomycetes</taxon>
        <taxon>Pseudonocardiales</taxon>
        <taxon>Pseudonocardiaceae</taxon>
        <taxon>Saccharothrix</taxon>
    </lineage>
</organism>
<feature type="domain" description="Aminoglycoside phosphotransferase" evidence="1">
    <location>
        <begin position="111"/>
        <end position="169"/>
    </location>
</feature>
<dbReference type="PANTHER" id="PTHR21310">
    <property type="entry name" value="AMINOGLYCOSIDE PHOSPHOTRANSFERASE-RELATED-RELATED"/>
    <property type="match status" value="1"/>
</dbReference>
<name>A0A7W9M365_9PSEU</name>
<feature type="domain" description="Aminoglycoside phosphotransferase" evidence="1">
    <location>
        <begin position="8"/>
        <end position="107"/>
    </location>
</feature>